<dbReference type="OrthoDB" id="4588567at2759"/>
<evidence type="ECO:0000313" key="2">
    <source>
        <dbReference type="EMBL" id="TQB70580.1"/>
    </source>
</evidence>
<proteinExistence type="predicted"/>
<dbReference type="AlphaFoldDB" id="A0A507QU35"/>
<name>A0A507QU35_MONPU</name>
<sequence length="205" mass="22258">MRRNNLNVPPPLSPSAFDIPVGTEVPFPPQSRGRTANNDFSHPYPYPYSCSSSASPLSSAATSPASSPTSPFRRIYRGLSSSRSDGDATRSRSQSPFSLHSVLRARPSLILLRRRPSSVDIALSEERYRCDEDSVERQGLELLEPRPVDPVDIPMDLNSHISGSNSIKAALSSGSSSPTRQTQSQSQSQPRFVMGGIVEVMEGQA</sequence>
<dbReference type="Proteomes" id="UP000319663">
    <property type="component" value="Unassembled WGS sequence"/>
</dbReference>
<feature type="region of interest" description="Disordered" evidence="1">
    <location>
        <begin position="1"/>
        <end position="96"/>
    </location>
</feature>
<evidence type="ECO:0000256" key="1">
    <source>
        <dbReference type="SAM" id="MobiDB-lite"/>
    </source>
</evidence>
<protein>
    <submittedName>
        <fullName evidence="2">Uncharacterized protein</fullName>
    </submittedName>
</protein>
<organism evidence="2 3">
    <name type="scientific">Monascus purpureus</name>
    <name type="common">Red mold</name>
    <name type="synonym">Monascus anka</name>
    <dbReference type="NCBI Taxonomy" id="5098"/>
    <lineage>
        <taxon>Eukaryota</taxon>
        <taxon>Fungi</taxon>
        <taxon>Dikarya</taxon>
        <taxon>Ascomycota</taxon>
        <taxon>Pezizomycotina</taxon>
        <taxon>Eurotiomycetes</taxon>
        <taxon>Eurotiomycetidae</taxon>
        <taxon>Eurotiales</taxon>
        <taxon>Aspergillaceae</taxon>
        <taxon>Monascus</taxon>
    </lineage>
</organism>
<dbReference type="EMBL" id="VIFY01000102">
    <property type="protein sequence ID" value="TQB70580.1"/>
    <property type="molecule type" value="Genomic_DNA"/>
</dbReference>
<feature type="compositionally biased region" description="Low complexity" evidence="1">
    <location>
        <begin position="164"/>
        <end position="191"/>
    </location>
</feature>
<feature type="compositionally biased region" description="Low complexity" evidence="1">
    <location>
        <begin position="41"/>
        <end position="71"/>
    </location>
</feature>
<feature type="region of interest" description="Disordered" evidence="1">
    <location>
        <begin position="159"/>
        <end position="193"/>
    </location>
</feature>
<comment type="caution">
    <text evidence="2">The sequence shown here is derived from an EMBL/GenBank/DDBJ whole genome shotgun (WGS) entry which is preliminary data.</text>
</comment>
<accession>A0A507QU35</accession>
<keyword evidence="3" id="KW-1185">Reference proteome</keyword>
<gene>
    <name evidence="2" type="ORF">MPDQ_000299</name>
</gene>
<reference evidence="2 3" key="1">
    <citation type="submission" date="2019-06" db="EMBL/GenBank/DDBJ databases">
        <title>Wine fermentation using esterase from Monascus purpureus.</title>
        <authorList>
            <person name="Geng C."/>
            <person name="Zhang Y."/>
        </authorList>
    </citation>
    <scope>NUCLEOTIDE SEQUENCE [LARGE SCALE GENOMIC DNA]</scope>
    <source>
        <strain evidence="2">HQ1</strain>
    </source>
</reference>
<evidence type="ECO:0000313" key="3">
    <source>
        <dbReference type="Proteomes" id="UP000319663"/>
    </source>
</evidence>